<comment type="subcellular location">
    <subcellularLocation>
        <location evidence="5">Nucleus</location>
    </subcellularLocation>
</comment>
<evidence type="ECO:0000256" key="5">
    <source>
        <dbReference type="HAMAP-Rule" id="MF_03040"/>
    </source>
</evidence>
<comment type="function">
    <text evidence="5">Phosphodiesterase responsible for the U6 snRNA 3' end processing. Acts as an exoribonuclease (RNase) responsible for trimming the poly(U) tract of the last nucleotides in the pre-U6 snRNA molecule, leading to the formation of mature U6 snRNA.</text>
</comment>
<dbReference type="HOGENOM" id="CLU_545334_0_0_1"/>
<dbReference type="HAMAP" id="MF_03040">
    <property type="entry name" value="USB1"/>
    <property type="match status" value="1"/>
</dbReference>
<dbReference type="EMBL" id="EQ962656">
    <property type="protein sequence ID" value="EED16220.1"/>
    <property type="molecule type" value="Genomic_DNA"/>
</dbReference>
<dbReference type="OrthoDB" id="49151at2759"/>
<keyword evidence="2 5" id="KW-0378">Hydrolase</keyword>
<feature type="region of interest" description="Disordered" evidence="6">
    <location>
        <begin position="407"/>
        <end position="500"/>
    </location>
</feature>
<dbReference type="VEuPathDB" id="FungiDB:TSTA_013250"/>
<dbReference type="GO" id="GO:1990838">
    <property type="term" value="F:poly(U)-specific exoribonuclease activity, producing 3' uridine cyclic phosphate ends"/>
    <property type="evidence" value="ECO:0007669"/>
    <property type="project" value="UniProtKB-UniRule"/>
</dbReference>
<comment type="similarity">
    <text evidence="5">Belongs to the 2H phosphoesterase superfamily. USB1 family.</text>
</comment>
<evidence type="ECO:0000256" key="1">
    <source>
        <dbReference type="ARBA" id="ARBA00022722"/>
    </source>
</evidence>
<dbReference type="Proteomes" id="UP000001745">
    <property type="component" value="Unassembled WGS sequence"/>
</dbReference>
<feature type="region of interest" description="Disordered" evidence="6">
    <location>
        <begin position="1"/>
        <end position="32"/>
    </location>
</feature>
<dbReference type="GeneID" id="8108201"/>
<name>B8MGA0_TALSN</name>
<proteinExistence type="inferred from homology"/>
<reference evidence="8" key="2">
    <citation type="journal article" date="2015" name="Genome Announc.">
        <title>Genome sequence of the AIDS-associated pathogen Penicillium marneffei (ATCC18224) and its near taxonomic relative Talaromyces stipitatus (ATCC10500).</title>
        <authorList>
            <person name="Nierman W.C."/>
            <person name="Fedorova-Abrams N.D."/>
            <person name="Andrianopoulos A."/>
        </authorList>
    </citation>
    <scope>NUCLEOTIDE SEQUENCE [LARGE SCALE GENOMIC DNA]</scope>
    <source>
        <strain evidence="8">ATCC 10500 / CBS 375.48 / QM 6759 / NRRL 1006</strain>
    </source>
</reference>
<keyword evidence="1 5" id="KW-0540">Nuclease</keyword>
<reference evidence="7" key="1">
    <citation type="submission" date="2007-10" db="EMBL/GenBank/DDBJ databases">
        <authorList>
            <person name="Zhao H."/>
            <person name="Waite J.H."/>
        </authorList>
    </citation>
    <scope>NUCLEOTIDE SEQUENCE</scope>
    <source>
        <strain evidence="7">ATCC 10500</strain>
    </source>
</reference>
<keyword evidence="3" id="KW-0456">Lyase</keyword>
<dbReference type="PANTHER" id="PTHR13522:SF3">
    <property type="entry name" value="U6 SNRNA PHOSPHODIESTERASE 1"/>
    <property type="match status" value="1"/>
</dbReference>
<organism evidence="7 8">
    <name type="scientific">Talaromyces stipitatus (strain ATCC 10500 / CBS 375.48 / QM 6759 / NRRL 1006)</name>
    <name type="common">Penicillium stipitatum</name>
    <dbReference type="NCBI Taxonomy" id="441959"/>
    <lineage>
        <taxon>Eukaryota</taxon>
        <taxon>Fungi</taxon>
        <taxon>Dikarya</taxon>
        <taxon>Ascomycota</taxon>
        <taxon>Pezizomycotina</taxon>
        <taxon>Eurotiomycetes</taxon>
        <taxon>Eurotiomycetidae</taxon>
        <taxon>Eurotiales</taxon>
        <taxon>Trichocomaceae</taxon>
        <taxon>Talaromyces</taxon>
        <taxon>Talaromyces sect. Talaromyces</taxon>
    </lineage>
</organism>
<evidence type="ECO:0000256" key="4">
    <source>
        <dbReference type="ARBA" id="ARBA00023242"/>
    </source>
</evidence>
<protein>
    <recommendedName>
        <fullName evidence="5">U6 snRNA phosphodiesterase</fullName>
        <ecNumber evidence="5">3.1.4.-</ecNumber>
    </recommendedName>
</protein>
<dbReference type="RefSeq" id="XP_002483455.1">
    <property type="nucleotide sequence ID" value="XM_002483410.1"/>
</dbReference>
<gene>
    <name evidence="5" type="primary">USB1</name>
    <name evidence="7" type="ORF">TSTA_013250</name>
</gene>
<evidence type="ECO:0000256" key="2">
    <source>
        <dbReference type="ARBA" id="ARBA00022801"/>
    </source>
</evidence>
<keyword evidence="8" id="KW-1185">Reference proteome</keyword>
<feature type="active site" description="Proton donor/acceptor" evidence="5">
    <location>
        <position position="126"/>
    </location>
</feature>
<dbReference type="InterPro" id="IPR024526">
    <property type="entry name" value="DUF3807"/>
</dbReference>
<dbReference type="EC" id="3.1.4.-" evidence="5"/>
<dbReference type="GO" id="GO:0005634">
    <property type="term" value="C:nucleus"/>
    <property type="evidence" value="ECO:0007669"/>
    <property type="project" value="UniProtKB-SubCell"/>
</dbReference>
<dbReference type="InterPro" id="IPR027521">
    <property type="entry name" value="Usb1"/>
</dbReference>
<dbReference type="OMA" id="CETELAH"/>
<dbReference type="RefSeq" id="XP_002483454.1">
    <property type="nucleotide sequence ID" value="XM_002483409.1"/>
</dbReference>
<evidence type="ECO:0000256" key="6">
    <source>
        <dbReference type="SAM" id="MobiDB-lite"/>
    </source>
</evidence>
<dbReference type="PANTHER" id="PTHR13522">
    <property type="entry name" value="U6 SNRNA PHOSPHODIESTERASE 1"/>
    <property type="match status" value="1"/>
</dbReference>
<dbReference type="Gene3D" id="3.90.1140.10">
    <property type="entry name" value="Cyclic phosphodiesterase"/>
    <property type="match status" value="1"/>
</dbReference>
<dbReference type="Pfam" id="PF12720">
    <property type="entry name" value="DUF3807"/>
    <property type="match status" value="1"/>
</dbReference>
<feature type="active site" description="Proton donor/acceptor" evidence="5">
    <location>
        <position position="242"/>
    </location>
</feature>
<dbReference type="STRING" id="441959.B8MGA0"/>
<evidence type="ECO:0000313" key="8">
    <source>
        <dbReference type="Proteomes" id="UP000001745"/>
    </source>
</evidence>
<dbReference type="GO" id="GO:0016829">
    <property type="term" value="F:lyase activity"/>
    <property type="evidence" value="ECO:0007669"/>
    <property type="project" value="UniProtKB-KW"/>
</dbReference>
<dbReference type="AlphaFoldDB" id="B8MGA0"/>
<dbReference type="EMBL" id="EQ962656">
    <property type="protein sequence ID" value="EED16221.1"/>
    <property type="molecule type" value="Genomic_DNA"/>
</dbReference>
<keyword evidence="4 5" id="KW-0539">Nucleus</keyword>
<dbReference type="InParanoid" id="B8MGA0"/>
<sequence length="500" mass="57215">MGLVEYPDSSTDSEAEELLQPKKKQRTNSHAVRSLPELPTAFHDLYASSIRVSVRDDPNLHGGRKRVIPHVEGNWPTHIYLEWYPRKDELIILEDILKKCETELAHGHSKIDTLLQSDLNVQLPLHVSLSRPVVLSTDQKQPFIEGFEHAIKESNTKPFTVISDTLDWVSNTERTRWFLVIRLKKPKDDNLNQLLRISNRILAVYNQPPLYATEVKLMDRVIKHGKSSSRLTENEDFTDCFHISIAWSLTAPSSEERQKASDINLDTLRLEISFNSVKAKIGNVSRPPHIIIAFQPPVTTTSFQPQGYTETTSYNWQVFFSQHDQLSDSNCHTDLQKFHANHFFGASGRHDAFQSDLADNEVEWLCQDNDLGYYADGAKRTLTDEQIEIFRHSEIHALLRERERLREEEAEEERDGEEIKHNNSKSVKISKDDGKFDGKSTQDEPTNGALKRKSAEDNEDFSAKRAKDEDGGAAKLRQPQQLAFSRDLNSGRKIVSYADD</sequence>
<dbReference type="Pfam" id="PF09749">
    <property type="entry name" value="HVSL"/>
    <property type="match status" value="1"/>
</dbReference>
<dbReference type="GO" id="GO:0034477">
    <property type="term" value="P:U6 snRNA 3'-end processing"/>
    <property type="evidence" value="ECO:0007669"/>
    <property type="project" value="UniProtKB-UniRule"/>
</dbReference>
<evidence type="ECO:0000313" key="7">
    <source>
        <dbReference type="EMBL" id="EED16220.1"/>
    </source>
</evidence>
<feature type="compositionally biased region" description="Basic and acidic residues" evidence="6">
    <location>
        <begin position="429"/>
        <end position="442"/>
    </location>
</feature>
<dbReference type="eggNOG" id="KOG3102">
    <property type="taxonomic scope" value="Eukaryota"/>
</dbReference>
<accession>B8MGA0</accession>
<evidence type="ECO:0000256" key="3">
    <source>
        <dbReference type="ARBA" id="ARBA00023239"/>
    </source>
</evidence>
<feature type="compositionally biased region" description="Basic and acidic residues" evidence="6">
    <location>
        <begin position="453"/>
        <end position="472"/>
    </location>
</feature>